<dbReference type="SUPFAM" id="SSF53335">
    <property type="entry name" value="S-adenosyl-L-methionine-dependent methyltransferases"/>
    <property type="match status" value="1"/>
</dbReference>
<evidence type="ECO:0000313" key="3">
    <source>
        <dbReference type="EMBL" id="RCS42209.1"/>
    </source>
</evidence>
<dbReference type="Pfam" id="PF09445">
    <property type="entry name" value="Methyltransf_15"/>
    <property type="match status" value="1"/>
</dbReference>
<dbReference type="OrthoDB" id="9810570at2"/>
<dbReference type="GO" id="GO:0008168">
    <property type="term" value="F:methyltransferase activity"/>
    <property type="evidence" value="ECO:0007669"/>
    <property type="project" value="UniProtKB-KW"/>
</dbReference>
<dbReference type="AlphaFoldDB" id="A0A368KM06"/>
<dbReference type="InterPro" id="IPR029063">
    <property type="entry name" value="SAM-dependent_MTases_sf"/>
</dbReference>
<dbReference type="GO" id="GO:0036261">
    <property type="term" value="P:7-methylguanosine cap hypermethylation"/>
    <property type="evidence" value="ECO:0007669"/>
    <property type="project" value="InterPro"/>
</dbReference>
<evidence type="ECO:0000256" key="1">
    <source>
        <dbReference type="SAM" id="MobiDB-lite"/>
    </source>
</evidence>
<dbReference type="Pfam" id="PF18096">
    <property type="entry name" value="Thump_like"/>
    <property type="match status" value="1"/>
</dbReference>
<proteinExistence type="predicted"/>
<dbReference type="InterPro" id="IPR019012">
    <property type="entry name" value="RNA_cap_Gua-N2-MeTrfase"/>
</dbReference>
<evidence type="ECO:0000313" key="4">
    <source>
        <dbReference type="Proteomes" id="UP000253562"/>
    </source>
</evidence>
<evidence type="ECO:0000259" key="2">
    <source>
        <dbReference type="Pfam" id="PF18096"/>
    </source>
</evidence>
<sequence>MRCQHTLEPEPPPRLSQYDKMESSEQSAPLNLAHWLTSREAAEWFAWLSKVDPQAIATLSKLRQELTAEQSQAILNQAQLRQRGVKKFTRAGQMFFTRVGQEQATDEEIAAYKACRFSPGQPLADLCCGIGGDLIALAQRGPTMAVDASPEHLCYAEANVAAYDANLAGTQCGLAEETPLQEFAAWHIDPDRRSDNRRTIKLDHFSPALPQLEMMLRANRNAALKLAPASRLPPEWEEQGECEWITHHRECKQLVVWLGNLAPQPGLRRATRIGNAGQIDSFLGSPNHSYASTEIAACLFDPDPALVASGLVDTLAAELNLARVSPQSHYLTGPLSIEHPLLSRFEVQGVEKIDTKRLKKAITAANWGTLELKQRGLELKLEALRKQLKPRGDGPGTIIFTPTTVGNRAILCQRFE</sequence>
<reference evidence="3 4" key="1">
    <citation type="submission" date="2018-07" db="EMBL/GenBank/DDBJ databases">
        <title>Comparative genomes isolates from brazilian mangrove.</title>
        <authorList>
            <person name="De Araujo J.E."/>
            <person name="Taketani R.G."/>
            <person name="Silva M.C.P."/>
            <person name="Lourenco M.V."/>
            <person name="Oliveira V.M."/>
            <person name="Andreote F.D."/>
        </authorList>
    </citation>
    <scope>NUCLEOTIDE SEQUENCE [LARGE SCALE GENOMIC DNA]</scope>
    <source>
        <strain evidence="3 4">HEX PRIS-MGV</strain>
    </source>
</reference>
<keyword evidence="3" id="KW-0489">Methyltransferase</keyword>
<accession>A0A368KM06</accession>
<dbReference type="EMBL" id="QPEX01000044">
    <property type="protein sequence ID" value="RCS42209.1"/>
    <property type="molecule type" value="Genomic_DNA"/>
</dbReference>
<comment type="caution">
    <text evidence="3">The sequence shown here is derived from an EMBL/GenBank/DDBJ whole genome shotgun (WGS) entry which is preliminary data.</text>
</comment>
<dbReference type="RefSeq" id="WP_114371634.1">
    <property type="nucleotide sequence ID" value="NZ_QPEX01000044.1"/>
</dbReference>
<dbReference type="PANTHER" id="PTHR14741">
    <property type="entry name" value="S-ADENOSYLMETHIONINE-DEPENDENT METHYLTRANSFERASE RELATED"/>
    <property type="match status" value="1"/>
</dbReference>
<dbReference type="Proteomes" id="UP000253562">
    <property type="component" value="Unassembled WGS sequence"/>
</dbReference>
<keyword evidence="3" id="KW-0808">Transferase</keyword>
<protein>
    <submittedName>
        <fullName evidence="3">Class I SAM-dependent methyltransferase</fullName>
    </submittedName>
</protein>
<feature type="domain" description="THUMP-like" evidence="2">
    <location>
        <begin position="343"/>
        <end position="414"/>
    </location>
</feature>
<dbReference type="PANTHER" id="PTHR14741:SF32">
    <property type="entry name" value="TRIMETHYLGUANOSINE SYNTHASE"/>
    <property type="match status" value="1"/>
</dbReference>
<gene>
    <name evidence="3" type="ORF">DTL42_20485</name>
</gene>
<name>A0A368KM06_9BACT</name>
<dbReference type="Gene3D" id="3.40.50.150">
    <property type="entry name" value="Vaccinia Virus protein VP39"/>
    <property type="match status" value="1"/>
</dbReference>
<organism evidence="3 4">
    <name type="scientific">Bremerella cremea</name>
    <dbReference type="NCBI Taxonomy" id="1031537"/>
    <lineage>
        <taxon>Bacteria</taxon>
        <taxon>Pseudomonadati</taxon>
        <taxon>Planctomycetota</taxon>
        <taxon>Planctomycetia</taxon>
        <taxon>Pirellulales</taxon>
        <taxon>Pirellulaceae</taxon>
        <taxon>Bremerella</taxon>
    </lineage>
</organism>
<dbReference type="InterPro" id="IPR041497">
    <property type="entry name" value="Thump-like"/>
</dbReference>
<dbReference type="CDD" id="cd02440">
    <property type="entry name" value="AdoMet_MTases"/>
    <property type="match status" value="1"/>
</dbReference>
<feature type="region of interest" description="Disordered" evidence="1">
    <location>
        <begin position="1"/>
        <end position="23"/>
    </location>
</feature>